<keyword evidence="3 4" id="KW-0694">RNA-binding</keyword>
<evidence type="ECO:0000259" key="6">
    <source>
        <dbReference type="Pfam" id="PF01743"/>
    </source>
</evidence>
<dbReference type="Gene3D" id="1.10.3090.10">
    <property type="entry name" value="cca-adding enzyme, domain 2"/>
    <property type="match status" value="1"/>
</dbReference>
<keyword evidence="5" id="KW-0732">Signal</keyword>
<reference evidence="7" key="1">
    <citation type="submission" date="2021-01" db="EMBL/GenBank/DDBJ databases">
        <authorList>
            <person name="Corre E."/>
            <person name="Pelletier E."/>
            <person name="Niang G."/>
            <person name="Scheremetjew M."/>
            <person name="Finn R."/>
            <person name="Kale V."/>
            <person name="Holt S."/>
            <person name="Cochrane G."/>
            <person name="Meng A."/>
            <person name="Brown T."/>
            <person name="Cohen L."/>
        </authorList>
    </citation>
    <scope>NUCLEOTIDE SEQUENCE</scope>
    <source>
        <strain evidence="7">CCMP127</strain>
    </source>
</reference>
<evidence type="ECO:0000256" key="1">
    <source>
        <dbReference type="ARBA" id="ARBA00007265"/>
    </source>
</evidence>
<keyword evidence="2 4" id="KW-0808">Transferase</keyword>
<dbReference type="GO" id="GO:0052927">
    <property type="term" value="F:CC tRNA cytidylyltransferase activity"/>
    <property type="evidence" value="ECO:0007669"/>
    <property type="project" value="TreeGrafter"/>
</dbReference>
<sequence length="637" mass="72300">MRRLFATSVHFWAPTLLTLLLPTGAVAFQNELFQQALQAVNAVNSLDQLIFAAANLLDTAAQPRTTTEALYYNAKQTPPRPQFQLQVPPIAFLENDTKTQQQQQSSFVTQTLVFTTAEQELFDLIRAVRDKYCPSTTIRVAGGWVRDKLLGLSPTRDVDFVLSDVAGADFAQYVAEYLKTEEECQTKTTTTTMMLECHVKDYGATQSQHLQTANLQYRGLDVDFARLRYERYERHSRVPQTTGMASAVEDAFRRDLTINALFYNLQTNQVEDWTEQGLEDLQAKRIRTPMTALPTLLQDPLRVLRAIRFAAQLGFNMDRTLQRAALDPRVRVGLATKVSPDRRGAEVDALFQNSDHPTQGILLLSQTNLLDTIFPLDEFEFVGHPGVSTARDVYQQGLNTLFRAQAMASRLFDAATMQNWERRRLLWYAAWLDPICRYCSVPSGATQPRRHQQSVVYQSLTQGLKRPVGDSQVVECMIDGADKLDDFMESFADLENTILAGSMTDRADLRWKAYQVLKQIGPHWKESLLLVIARRKVEDITESVQEYQKWVALLTKGLGLDDAVFTKDFAKPILNGSEIQQILPGVQGPRFRAILQSQEEWQVRQACTADNVTESQREHLKDYLLETFPEYANASHV</sequence>
<accession>A0A7S3KVP5</accession>
<organism evidence="7">
    <name type="scientific">Amphora coffeiformis</name>
    <dbReference type="NCBI Taxonomy" id="265554"/>
    <lineage>
        <taxon>Eukaryota</taxon>
        <taxon>Sar</taxon>
        <taxon>Stramenopiles</taxon>
        <taxon>Ochrophyta</taxon>
        <taxon>Bacillariophyta</taxon>
        <taxon>Bacillariophyceae</taxon>
        <taxon>Bacillariophycidae</taxon>
        <taxon>Thalassiophysales</taxon>
        <taxon>Catenulaceae</taxon>
        <taxon>Amphora</taxon>
    </lineage>
</organism>
<feature type="chain" id="PRO_5030806386" description="Poly A polymerase head domain-containing protein" evidence="5">
    <location>
        <begin position="28"/>
        <end position="637"/>
    </location>
</feature>
<dbReference type="Pfam" id="PF01743">
    <property type="entry name" value="PolyA_pol"/>
    <property type="match status" value="1"/>
</dbReference>
<dbReference type="Gene3D" id="3.30.460.10">
    <property type="entry name" value="Beta Polymerase, domain 2"/>
    <property type="match status" value="1"/>
</dbReference>
<dbReference type="GO" id="GO:0052929">
    <property type="term" value="F:ATP:3'-cytidine-cytidine-tRNA adenylyltransferase activity"/>
    <property type="evidence" value="ECO:0007669"/>
    <property type="project" value="TreeGrafter"/>
</dbReference>
<evidence type="ECO:0000256" key="2">
    <source>
        <dbReference type="ARBA" id="ARBA00022679"/>
    </source>
</evidence>
<comment type="similarity">
    <text evidence="1 4">Belongs to the tRNA nucleotidyltransferase/poly(A) polymerase family.</text>
</comment>
<dbReference type="PANTHER" id="PTHR13734">
    <property type="entry name" value="TRNA-NUCLEOTIDYLTRANSFERASE"/>
    <property type="match status" value="1"/>
</dbReference>
<dbReference type="GO" id="GO:0003723">
    <property type="term" value="F:RNA binding"/>
    <property type="evidence" value="ECO:0007669"/>
    <property type="project" value="UniProtKB-KW"/>
</dbReference>
<evidence type="ECO:0000313" key="7">
    <source>
        <dbReference type="EMBL" id="CAE0401927.1"/>
    </source>
</evidence>
<dbReference type="SUPFAM" id="SSF81891">
    <property type="entry name" value="Poly A polymerase C-terminal region-like"/>
    <property type="match status" value="1"/>
</dbReference>
<name>A0A7S3KVP5_9STRA</name>
<feature type="signal peptide" evidence="5">
    <location>
        <begin position="1"/>
        <end position="27"/>
    </location>
</feature>
<dbReference type="InterPro" id="IPR002646">
    <property type="entry name" value="PolA_pol_head_dom"/>
</dbReference>
<feature type="domain" description="Poly A polymerase head" evidence="6">
    <location>
        <begin position="139"/>
        <end position="287"/>
    </location>
</feature>
<dbReference type="PANTHER" id="PTHR13734:SF5">
    <property type="entry name" value="CCA TRNA NUCLEOTIDYLTRANSFERASE, MITOCHONDRIAL"/>
    <property type="match status" value="1"/>
</dbReference>
<dbReference type="InterPro" id="IPR043519">
    <property type="entry name" value="NT_sf"/>
</dbReference>
<evidence type="ECO:0000256" key="4">
    <source>
        <dbReference type="RuleBase" id="RU003953"/>
    </source>
</evidence>
<evidence type="ECO:0000256" key="3">
    <source>
        <dbReference type="ARBA" id="ARBA00022884"/>
    </source>
</evidence>
<dbReference type="AlphaFoldDB" id="A0A7S3KVP5"/>
<evidence type="ECO:0000256" key="5">
    <source>
        <dbReference type="SAM" id="SignalP"/>
    </source>
</evidence>
<dbReference type="EMBL" id="HBIM01000272">
    <property type="protein sequence ID" value="CAE0401927.1"/>
    <property type="molecule type" value="Transcribed_RNA"/>
</dbReference>
<proteinExistence type="inferred from homology"/>
<dbReference type="GO" id="GO:0001680">
    <property type="term" value="P:tRNA 3'-terminal CCA addition"/>
    <property type="evidence" value="ECO:0007669"/>
    <property type="project" value="TreeGrafter"/>
</dbReference>
<gene>
    <name evidence="7" type="ORF">ACOF00016_LOCUS241</name>
</gene>
<protein>
    <recommendedName>
        <fullName evidence="6">Poly A polymerase head domain-containing protein</fullName>
    </recommendedName>
</protein>
<dbReference type="SUPFAM" id="SSF81301">
    <property type="entry name" value="Nucleotidyltransferase"/>
    <property type="match status" value="1"/>
</dbReference>
<dbReference type="CDD" id="cd05398">
    <property type="entry name" value="NT_ClassII-CCAase"/>
    <property type="match status" value="1"/>
</dbReference>